<keyword evidence="3 7" id="KW-0812">Transmembrane</keyword>
<protein>
    <submittedName>
        <fullName evidence="10">Uncharacterized membrane protein YjjP (DUF1212 family)</fullName>
    </submittedName>
</protein>
<dbReference type="InterPro" id="IPR010619">
    <property type="entry name" value="ThrE-like_N"/>
</dbReference>
<evidence type="ECO:0000256" key="5">
    <source>
        <dbReference type="ARBA" id="ARBA00023136"/>
    </source>
</evidence>
<proteinExistence type="inferred from homology"/>
<feature type="transmembrane region" description="Helical" evidence="7">
    <location>
        <begin position="168"/>
        <end position="186"/>
    </location>
</feature>
<comment type="subcellular location">
    <subcellularLocation>
        <location evidence="1">Cell membrane</location>
        <topology evidence="1">Multi-pass membrane protein</topology>
    </subcellularLocation>
</comment>
<evidence type="ECO:0000259" key="9">
    <source>
        <dbReference type="Pfam" id="PF12821"/>
    </source>
</evidence>
<evidence type="ECO:0000313" key="11">
    <source>
        <dbReference type="Proteomes" id="UP001241747"/>
    </source>
</evidence>
<evidence type="ECO:0000256" key="4">
    <source>
        <dbReference type="ARBA" id="ARBA00022989"/>
    </source>
</evidence>
<dbReference type="Proteomes" id="UP001241747">
    <property type="component" value="Unassembled WGS sequence"/>
</dbReference>
<dbReference type="Pfam" id="PF06738">
    <property type="entry name" value="ThrE"/>
    <property type="match status" value="1"/>
</dbReference>
<sequence length="415" mass="42675">MPRDMSSVPDTIATAAGVLFINGQASEGTRAAIRRFGTALGAEADLLLRWGEVVLFVEGHPAPIILSAKPTSVDMGKVAAVLHLIDEVAAGRMGRDQAATELDAITRRPPVNVIRFAALAAAGAVALGVIFGAVTLATMAVIALSACCGALLRRAISHLSTNALIQPFAAALLAGVAGVIAIQLDIGVDPRLVLVCPCMVLVPGPHVLNGTIDLARSRITIGSARLVFAGLVVLMICSGLLLGLTVGDFRLPTEGPATVVPWYRDVVAAGIAVAAYGTFFNMPWRMLPVPVLVGMLAHGVRWLLLASGVSLAAGSLAACLIVGLIAAPVAARLRYPFAGFAFASVVSMVPGVFLFESAAALVELTTQGASASAQLLVSATVNGITALILILAMTVGLIVPKMLFENYKGGPRRLG</sequence>
<feature type="transmembrane region" description="Helical" evidence="7">
    <location>
        <begin position="375"/>
        <end position="399"/>
    </location>
</feature>
<comment type="caution">
    <text evidence="10">The sequence shown here is derived from an EMBL/GenBank/DDBJ whole genome shotgun (WGS) entry which is preliminary data.</text>
</comment>
<dbReference type="EMBL" id="JAUSVY010000002">
    <property type="protein sequence ID" value="MDQ0504458.1"/>
    <property type="molecule type" value="Genomic_DNA"/>
</dbReference>
<feature type="transmembrane region" description="Helical" evidence="7">
    <location>
        <begin position="262"/>
        <end position="280"/>
    </location>
</feature>
<dbReference type="RefSeq" id="WP_394085381.1">
    <property type="nucleotide sequence ID" value="NZ_JBAFWJ010000003.1"/>
</dbReference>
<evidence type="ECO:0000256" key="6">
    <source>
        <dbReference type="ARBA" id="ARBA00034125"/>
    </source>
</evidence>
<keyword evidence="4 7" id="KW-1133">Transmembrane helix</keyword>
<evidence type="ECO:0000256" key="1">
    <source>
        <dbReference type="ARBA" id="ARBA00004651"/>
    </source>
</evidence>
<organism evidence="10 11">
    <name type="scientific">Xanthobacter agilis</name>
    <dbReference type="NCBI Taxonomy" id="47492"/>
    <lineage>
        <taxon>Bacteria</taxon>
        <taxon>Pseudomonadati</taxon>
        <taxon>Pseudomonadota</taxon>
        <taxon>Alphaproteobacteria</taxon>
        <taxon>Hyphomicrobiales</taxon>
        <taxon>Xanthobacteraceae</taxon>
        <taxon>Xanthobacter</taxon>
    </lineage>
</organism>
<evidence type="ECO:0000256" key="2">
    <source>
        <dbReference type="ARBA" id="ARBA00022475"/>
    </source>
</evidence>
<feature type="domain" description="Threonine/Serine exporter ThrE" evidence="9">
    <location>
        <begin position="265"/>
        <end position="402"/>
    </location>
</feature>
<dbReference type="InterPro" id="IPR050539">
    <property type="entry name" value="ThrE_Dicarb/AminoAcid_Exp"/>
</dbReference>
<evidence type="ECO:0000256" key="7">
    <source>
        <dbReference type="SAM" id="Phobius"/>
    </source>
</evidence>
<accession>A0ABU0LBE2</accession>
<feature type="transmembrane region" description="Helical" evidence="7">
    <location>
        <begin position="224"/>
        <end position="242"/>
    </location>
</feature>
<dbReference type="PANTHER" id="PTHR34390">
    <property type="entry name" value="UPF0442 PROTEIN YJJB-RELATED"/>
    <property type="match status" value="1"/>
</dbReference>
<dbReference type="InterPro" id="IPR024528">
    <property type="entry name" value="ThrE_2"/>
</dbReference>
<name>A0ABU0LBE2_XANAG</name>
<reference evidence="10 11" key="1">
    <citation type="submission" date="2023-07" db="EMBL/GenBank/DDBJ databases">
        <title>Genomic Encyclopedia of Type Strains, Phase IV (KMG-IV): sequencing the most valuable type-strain genomes for metagenomic binning, comparative biology and taxonomic classification.</title>
        <authorList>
            <person name="Goeker M."/>
        </authorList>
    </citation>
    <scope>NUCLEOTIDE SEQUENCE [LARGE SCALE GENOMIC DNA]</scope>
    <source>
        <strain evidence="10 11">DSM 3770</strain>
    </source>
</reference>
<feature type="transmembrane region" description="Helical" evidence="7">
    <location>
        <begin position="337"/>
        <end position="355"/>
    </location>
</feature>
<feature type="transmembrane region" description="Helical" evidence="7">
    <location>
        <begin position="192"/>
        <end position="212"/>
    </location>
</feature>
<evidence type="ECO:0000313" key="10">
    <source>
        <dbReference type="EMBL" id="MDQ0504458.1"/>
    </source>
</evidence>
<feature type="domain" description="Threonine/serine exporter-like N-terminal" evidence="8">
    <location>
        <begin position="11"/>
        <end position="246"/>
    </location>
</feature>
<feature type="transmembrane region" description="Helical" evidence="7">
    <location>
        <begin position="311"/>
        <end position="330"/>
    </location>
</feature>
<keyword evidence="11" id="KW-1185">Reference proteome</keyword>
<gene>
    <name evidence="10" type="ORF">QOZ94_001232</name>
</gene>
<comment type="similarity">
    <text evidence="6">Belongs to the ThrE exporter (TC 2.A.79) family.</text>
</comment>
<keyword evidence="2" id="KW-1003">Cell membrane</keyword>
<evidence type="ECO:0000256" key="3">
    <source>
        <dbReference type="ARBA" id="ARBA00022692"/>
    </source>
</evidence>
<evidence type="ECO:0000259" key="8">
    <source>
        <dbReference type="Pfam" id="PF06738"/>
    </source>
</evidence>
<dbReference type="Pfam" id="PF12821">
    <property type="entry name" value="ThrE_2"/>
    <property type="match status" value="1"/>
</dbReference>
<keyword evidence="5 7" id="KW-0472">Membrane</keyword>
<dbReference type="PANTHER" id="PTHR34390:SF2">
    <property type="entry name" value="SUCCINATE TRANSPORTER SUBUNIT YJJP-RELATED"/>
    <property type="match status" value="1"/>
</dbReference>